<evidence type="ECO:0000256" key="3">
    <source>
        <dbReference type="PROSITE-ProRule" id="PRU00023"/>
    </source>
</evidence>
<protein>
    <recommendedName>
        <fullName evidence="6">Ankyrin repeat protein</fullName>
    </recommendedName>
</protein>
<dbReference type="Gene3D" id="1.25.40.20">
    <property type="entry name" value="Ankyrin repeat-containing domain"/>
    <property type="match status" value="2"/>
</dbReference>
<accession>A0ABR2GJE8</accession>
<keyword evidence="5" id="KW-1185">Reference proteome</keyword>
<dbReference type="SUPFAM" id="SSF48403">
    <property type="entry name" value="Ankyrin repeat"/>
    <property type="match status" value="1"/>
</dbReference>
<dbReference type="InterPro" id="IPR002110">
    <property type="entry name" value="Ankyrin_rpt"/>
</dbReference>
<dbReference type="PROSITE" id="PS50088">
    <property type="entry name" value="ANK_REPEAT"/>
    <property type="match status" value="4"/>
</dbReference>
<reference evidence="4 5" key="1">
    <citation type="submission" date="2024-04" db="EMBL/GenBank/DDBJ databases">
        <title>Tritrichomonas musculus Genome.</title>
        <authorList>
            <person name="Alves-Ferreira E."/>
            <person name="Grigg M."/>
            <person name="Lorenzi H."/>
            <person name="Galac M."/>
        </authorList>
    </citation>
    <scope>NUCLEOTIDE SEQUENCE [LARGE SCALE GENOMIC DNA]</scope>
    <source>
        <strain evidence="4 5">EAF2021</strain>
    </source>
</reference>
<evidence type="ECO:0000313" key="4">
    <source>
        <dbReference type="EMBL" id="KAK8833757.1"/>
    </source>
</evidence>
<organism evidence="4 5">
    <name type="scientific">Tritrichomonas musculus</name>
    <dbReference type="NCBI Taxonomy" id="1915356"/>
    <lineage>
        <taxon>Eukaryota</taxon>
        <taxon>Metamonada</taxon>
        <taxon>Parabasalia</taxon>
        <taxon>Tritrichomonadida</taxon>
        <taxon>Tritrichomonadidae</taxon>
        <taxon>Tritrichomonas</taxon>
    </lineage>
</organism>
<evidence type="ECO:0000256" key="1">
    <source>
        <dbReference type="ARBA" id="ARBA00022737"/>
    </source>
</evidence>
<dbReference type="PANTHER" id="PTHR24178">
    <property type="entry name" value="MOLTING PROTEIN MLT-4"/>
    <property type="match status" value="1"/>
</dbReference>
<dbReference type="EMBL" id="JAPFFF010000668">
    <property type="protein sequence ID" value="KAK8833757.1"/>
    <property type="molecule type" value="Genomic_DNA"/>
</dbReference>
<evidence type="ECO:0000313" key="5">
    <source>
        <dbReference type="Proteomes" id="UP001470230"/>
    </source>
</evidence>
<dbReference type="InterPro" id="IPR036770">
    <property type="entry name" value="Ankyrin_rpt-contain_sf"/>
</dbReference>
<evidence type="ECO:0000256" key="2">
    <source>
        <dbReference type="ARBA" id="ARBA00023043"/>
    </source>
</evidence>
<comment type="caution">
    <text evidence="4">The sequence shown here is derived from an EMBL/GenBank/DDBJ whole genome shotgun (WGS) entry which is preliminary data.</text>
</comment>
<dbReference type="SMART" id="SM00248">
    <property type="entry name" value="ANK"/>
    <property type="match status" value="8"/>
</dbReference>
<feature type="repeat" description="ANK" evidence="3">
    <location>
        <begin position="229"/>
        <end position="261"/>
    </location>
</feature>
<keyword evidence="1" id="KW-0677">Repeat</keyword>
<evidence type="ECO:0008006" key="6">
    <source>
        <dbReference type="Google" id="ProtNLM"/>
    </source>
</evidence>
<feature type="repeat" description="ANK" evidence="3">
    <location>
        <begin position="196"/>
        <end position="228"/>
    </location>
</feature>
<sequence length="379" mass="42058">MAPLNCSSLSGSVETAILLIEAGAHINSVYNGETPLMMAIRNSTFEHVDILLQAKADLVPIEYAARYARTTDILLPFMEIGDKDVALTEATTTGRVENVKCLLEHGAKPSLMTLLVACSFNFDKIVKILLDAGVQADDTAMQTCIFWNSIESMEELVKWGLPIIPFDIHYAIMHNKPNPLTYLLDHKPDLIECEINGTLPVHVAARHGRTECLRILIERGARINCTDNLGCSPLHWSAIRKNPDTMKLLLANGAYVNINEDDKYEPLIRIPDPGWSPIHASVEGKGQEVVTLLLDNKAKQIKMWDGRTPLHIAVMNSRNDLFEPLMKHGADLNATNAQHETPIELALSYQREDFAEELRNFAGPDALAAKNASDNFSKK</sequence>
<keyword evidence="2 3" id="KW-0040">ANK repeat</keyword>
<proteinExistence type="predicted"/>
<feature type="repeat" description="ANK" evidence="3">
    <location>
        <begin position="31"/>
        <end position="58"/>
    </location>
</feature>
<gene>
    <name evidence="4" type="ORF">M9Y10_040487</name>
</gene>
<dbReference type="Pfam" id="PF12796">
    <property type="entry name" value="Ank_2"/>
    <property type="match status" value="3"/>
</dbReference>
<dbReference type="PROSITE" id="PS50297">
    <property type="entry name" value="ANK_REP_REGION"/>
    <property type="match status" value="4"/>
</dbReference>
<name>A0ABR2GJE8_9EUKA</name>
<dbReference type="Proteomes" id="UP001470230">
    <property type="component" value="Unassembled WGS sequence"/>
</dbReference>
<feature type="repeat" description="ANK" evidence="3">
    <location>
        <begin position="305"/>
        <end position="337"/>
    </location>
</feature>